<dbReference type="STRING" id="98765.A0A2R6RIA0"/>
<dbReference type="InterPro" id="IPR001544">
    <property type="entry name" value="Aminotrans_IV"/>
</dbReference>
<dbReference type="AlphaFoldDB" id="A0A2R6RIA0"/>
<dbReference type="Proteomes" id="UP000186601">
    <property type="component" value="Unassembled WGS sequence"/>
</dbReference>
<comment type="caution">
    <text evidence="2">The sequence shown here is derived from an EMBL/GenBank/DDBJ whole genome shotgun (WGS) entry which is preliminary data.</text>
</comment>
<dbReference type="InterPro" id="IPR036038">
    <property type="entry name" value="Aminotransferase-like"/>
</dbReference>
<dbReference type="EMBL" id="MLYV02000256">
    <property type="protein sequence ID" value="PSS29753.1"/>
    <property type="molecule type" value="Genomic_DNA"/>
</dbReference>
<keyword evidence="3" id="KW-1185">Reference proteome</keyword>
<dbReference type="Gene3D" id="3.30.470.10">
    <property type="match status" value="1"/>
</dbReference>
<evidence type="ECO:0008006" key="4">
    <source>
        <dbReference type="Google" id="ProtNLM"/>
    </source>
</evidence>
<dbReference type="Pfam" id="PF01063">
    <property type="entry name" value="Aminotran_4"/>
    <property type="match status" value="1"/>
</dbReference>
<dbReference type="Gene3D" id="3.20.10.10">
    <property type="entry name" value="D-amino Acid Aminotransferase, subunit A, domain 2"/>
    <property type="match status" value="1"/>
</dbReference>
<proteinExistence type="inferred from homology"/>
<reference evidence="2 3" key="1">
    <citation type="submission" date="2018-02" db="EMBL/GenBank/DDBJ databases">
        <title>Genome sequence of the basidiomycete white-rot fungus Phlebia centrifuga.</title>
        <authorList>
            <person name="Granchi Z."/>
            <person name="Peng M."/>
            <person name="de Vries R.P."/>
            <person name="Hilden K."/>
            <person name="Makela M.R."/>
            <person name="Grigoriev I."/>
            <person name="Riley R."/>
        </authorList>
    </citation>
    <scope>NUCLEOTIDE SEQUENCE [LARGE SCALE GENOMIC DNA]</scope>
    <source>
        <strain evidence="2 3">FBCC195</strain>
    </source>
</reference>
<name>A0A2R6RIA0_9APHY</name>
<gene>
    <name evidence="2" type="ORF">PHLCEN_2v2901</name>
</gene>
<protein>
    <recommendedName>
        <fullName evidence="4">Aminodeoxychorismate lyase</fullName>
    </recommendedName>
</protein>
<dbReference type="SUPFAM" id="SSF56752">
    <property type="entry name" value="D-aminoacid aminotransferase-like PLP-dependent enzymes"/>
    <property type="match status" value="1"/>
</dbReference>
<dbReference type="InterPro" id="IPR043132">
    <property type="entry name" value="BCAT-like_C"/>
</dbReference>
<evidence type="ECO:0000256" key="1">
    <source>
        <dbReference type="ARBA" id="ARBA00009320"/>
    </source>
</evidence>
<comment type="similarity">
    <text evidence="1">Belongs to the class-IV pyridoxal-phosphate-dependent aminotransferase family.</text>
</comment>
<dbReference type="InterPro" id="IPR043131">
    <property type="entry name" value="BCAT-like_N"/>
</dbReference>
<dbReference type="GO" id="GO:0003824">
    <property type="term" value="F:catalytic activity"/>
    <property type="evidence" value="ECO:0007669"/>
    <property type="project" value="InterPro"/>
</dbReference>
<organism evidence="2 3">
    <name type="scientific">Hermanssonia centrifuga</name>
    <dbReference type="NCBI Taxonomy" id="98765"/>
    <lineage>
        <taxon>Eukaryota</taxon>
        <taxon>Fungi</taxon>
        <taxon>Dikarya</taxon>
        <taxon>Basidiomycota</taxon>
        <taxon>Agaricomycotina</taxon>
        <taxon>Agaricomycetes</taxon>
        <taxon>Polyporales</taxon>
        <taxon>Meruliaceae</taxon>
        <taxon>Hermanssonia</taxon>
    </lineage>
</organism>
<dbReference type="InterPro" id="IPR050571">
    <property type="entry name" value="Class-IV_PLP-Dep_Aminotrnsfr"/>
</dbReference>
<evidence type="ECO:0000313" key="3">
    <source>
        <dbReference type="Proteomes" id="UP000186601"/>
    </source>
</evidence>
<dbReference type="PANTHER" id="PTHR42743">
    <property type="entry name" value="AMINO-ACID AMINOTRANSFERASE"/>
    <property type="match status" value="1"/>
</dbReference>
<dbReference type="OrthoDB" id="64220at2759"/>
<sequence length="255" mass="27899">MSSTTEANFSLLSSTRYDKELLGVDWNTRVNGGQPSPFMLLPYHFDRLSDAAKKHGWADTLANFTIQELTRVCVDAVQLASSKYPDTPLKLRILLARNGEISVEAAQTGVLCGCNEALDPAPDAARTIYIDPESTSSSIFTSTKTTYRGSYNSARERLGLSPLQKPSSQHLDVLLHTPEGFVTETSIRNIAFHRGGKWVTPSAQSGCLPGVMRRLFLEQGRFVEGDVRIKDVILGETVLTVNGVEGCCMGRITSL</sequence>
<dbReference type="PANTHER" id="PTHR42743:SF11">
    <property type="entry name" value="AMINODEOXYCHORISMATE LYASE"/>
    <property type="match status" value="1"/>
</dbReference>
<accession>A0A2R6RIA0</accession>
<dbReference type="GO" id="GO:0046394">
    <property type="term" value="P:carboxylic acid biosynthetic process"/>
    <property type="evidence" value="ECO:0007669"/>
    <property type="project" value="UniProtKB-ARBA"/>
</dbReference>
<evidence type="ECO:0000313" key="2">
    <source>
        <dbReference type="EMBL" id="PSS29753.1"/>
    </source>
</evidence>